<accession>A0A8J4UI40</accession>
<gene>
    <name evidence="1" type="ORF">DAT39_003248</name>
</gene>
<protein>
    <submittedName>
        <fullName evidence="1">Uncharacterized protein</fullName>
    </submittedName>
</protein>
<proteinExistence type="predicted"/>
<keyword evidence="2" id="KW-1185">Reference proteome</keyword>
<reference evidence="1" key="1">
    <citation type="submission" date="2020-07" db="EMBL/GenBank/DDBJ databases">
        <title>Clarias magur genome sequencing, assembly and annotation.</title>
        <authorList>
            <person name="Kushwaha B."/>
            <person name="Kumar R."/>
            <person name="Das P."/>
            <person name="Joshi C.G."/>
            <person name="Kumar D."/>
            <person name="Nagpure N.S."/>
            <person name="Pandey M."/>
            <person name="Agarwal S."/>
            <person name="Srivastava S."/>
            <person name="Singh M."/>
            <person name="Sahoo L."/>
            <person name="Jayasankar P."/>
            <person name="Meher P.K."/>
            <person name="Koringa P.G."/>
            <person name="Iquebal M.A."/>
            <person name="Das S.P."/>
            <person name="Bit A."/>
            <person name="Patnaik S."/>
            <person name="Patel N."/>
            <person name="Shah T.M."/>
            <person name="Hinsu A."/>
            <person name="Jena J.K."/>
        </authorList>
    </citation>
    <scope>NUCLEOTIDE SEQUENCE</scope>
    <source>
        <strain evidence="1">CIFAMagur01</strain>
        <tissue evidence="1">Testis</tissue>
    </source>
</reference>
<name>A0A8J4UI40_CLAMG</name>
<comment type="caution">
    <text evidence="1">The sequence shown here is derived from an EMBL/GenBank/DDBJ whole genome shotgun (WGS) entry which is preliminary data.</text>
</comment>
<evidence type="ECO:0000313" key="2">
    <source>
        <dbReference type="Proteomes" id="UP000727407"/>
    </source>
</evidence>
<dbReference type="EMBL" id="QNUK01000025">
    <property type="protein sequence ID" value="KAF5907146.1"/>
    <property type="molecule type" value="Genomic_DNA"/>
</dbReference>
<sequence>MCKSERRSHSIAIPNLQSLFLQSVRKFFHADRLSTDLVCHQHDAFQSLFETKHCVSSHMLH</sequence>
<evidence type="ECO:0000313" key="1">
    <source>
        <dbReference type="EMBL" id="KAF5907146.1"/>
    </source>
</evidence>
<dbReference type="AlphaFoldDB" id="A0A8J4UI40"/>
<organism evidence="1 2">
    <name type="scientific">Clarias magur</name>
    <name type="common">Asian catfish</name>
    <name type="synonym">Macropteronotus magur</name>
    <dbReference type="NCBI Taxonomy" id="1594786"/>
    <lineage>
        <taxon>Eukaryota</taxon>
        <taxon>Metazoa</taxon>
        <taxon>Chordata</taxon>
        <taxon>Craniata</taxon>
        <taxon>Vertebrata</taxon>
        <taxon>Euteleostomi</taxon>
        <taxon>Actinopterygii</taxon>
        <taxon>Neopterygii</taxon>
        <taxon>Teleostei</taxon>
        <taxon>Ostariophysi</taxon>
        <taxon>Siluriformes</taxon>
        <taxon>Clariidae</taxon>
        <taxon>Clarias</taxon>
    </lineage>
</organism>
<dbReference type="Proteomes" id="UP000727407">
    <property type="component" value="Unassembled WGS sequence"/>
</dbReference>